<evidence type="ECO:0000259" key="1">
    <source>
        <dbReference type="PROSITE" id="PS50878"/>
    </source>
</evidence>
<dbReference type="Pfam" id="PF00078">
    <property type="entry name" value="RVT_1"/>
    <property type="match status" value="1"/>
</dbReference>
<keyword evidence="2" id="KW-0934">Plastid</keyword>
<dbReference type="SMART" id="SM00507">
    <property type="entry name" value="HNHc"/>
    <property type="match status" value="1"/>
</dbReference>
<dbReference type="SUPFAM" id="SSF56672">
    <property type="entry name" value="DNA/RNA polymerases"/>
    <property type="match status" value="1"/>
</dbReference>
<dbReference type="EMBL" id="PQ083144">
    <property type="protein sequence ID" value="XDF22497.1"/>
    <property type="molecule type" value="Genomic_DNA"/>
</dbReference>
<dbReference type="GO" id="GO:0004519">
    <property type="term" value="F:endonuclease activity"/>
    <property type="evidence" value="ECO:0007669"/>
    <property type="project" value="InterPro"/>
</dbReference>
<dbReference type="CDD" id="cd00085">
    <property type="entry name" value="HNHc"/>
    <property type="match status" value="1"/>
</dbReference>
<dbReference type="InterPro" id="IPR003615">
    <property type="entry name" value="HNH_nuc"/>
</dbReference>
<proteinExistence type="predicted"/>
<dbReference type="InterPro" id="IPR002711">
    <property type="entry name" value="HNH"/>
</dbReference>
<dbReference type="InterPro" id="IPR013597">
    <property type="entry name" value="Mat_intron_G2"/>
</dbReference>
<dbReference type="PANTHER" id="PTHR34047:SF10">
    <property type="entry name" value="GROUP II INTRON-ASSOCIATED OPEN READING FRAME"/>
    <property type="match status" value="1"/>
</dbReference>
<evidence type="ECO:0000313" key="2">
    <source>
        <dbReference type="EMBL" id="XDF22497.1"/>
    </source>
</evidence>
<dbReference type="CDD" id="cd01651">
    <property type="entry name" value="RT_G2_intron"/>
    <property type="match status" value="1"/>
</dbReference>
<sequence>MQINKNSANNIDWPGTREYVYNIQKDIYTASKHQNFGLVHNIQQTLLDSIQAKRLAVKRVCKDSTGKNTAGIDNVKSLTPGQRLKLAESLKLDDKASPVRRVWIPKPGTTDKRPLGIPTIIDRAKQALALIALEPEWEAQFEPHSYGFRPGRSCHDAIKYIKTALLHSQKYIYDADIEKCFDRISHTYLLSKLSQPIGSLIHTQVNAWLKCGILETGTPFVPSEIGTPQGGVISPLLANIALHGLEYNIKTSLQGLPGGKKIIDQTKVIRYADDFIIMSPNKQIHDRAIQATEIFLEKIGLNIKAAKTRNIHSLDKTLCPDGDNSFKFLGYLIAQRKIGKRSTQLTGGGRKISWKVVILPHPEKERIHFDKIRSVIRKCTKPAEVIRQLNPVIRGWANYFRRSDAATYKKVAWYNKRLYIIVSNWQKRQYHTRKKLATLWKTVGNNTWRFYSKSKVKSGKKLVEKEFVLLNYGCVSWSVNTYTAIKADSSPYDGNDTYWVQRTNSASRKAETLIRKQKGICPLCNRKLSALDLVQVDHKTPRALGGTEESANLQAVHKECHAIKTKVDRKNMGELR</sequence>
<name>A0AB39A642_9CHLO</name>
<dbReference type="PROSITE" id="PS50878">
    <property type="entry name" value="RT_POL"/>
    <property type="match status" value="1"/>
</dbReference>
<dbReference type="EMBL" id="PQ083144">
    <property type="protein sequence ID" value="XDF22498.1"/>
    <property type="molecule type" value="Genomic_DNA"/>
</dbReference>
<protein>
    <recommendedName>
        <fullName evidence="1">Reverse transcriptase domain-containing protein</fullName>
    </recommendedName>
</protein>
<dbReference type="InterPro" id="IPR043502">
    <property type="entry name" value="DNA/RNA_pol_sf"/>
</dbReference>
<dbReference type="Gene3D" id="1.10.30.50">
    <property type="match status" value="1"/>
</dbReference>
<gene>
    <name evidence="2" type="primary">orf591</name>
</gene>
<dbReference type="InterPro" id="IPR000477">
    <property type="entry name" value="RT_dom"/>
</dbReference>
<dbReference type="GO" id="GO:0003676">
    <property type="term" value="F:nucleic acid binding"/>
    <property type="evidence" value="ECO:0007669"/>
    <property type="project" value="InterPro"/>
</dbReference>
<feature type="domain" description="Reverse transcriptase" evidence="1">
    <location>
        <begin position="85"/>
        <end position="333"/>
    </location>
</feature>
<dbReference type="InterPro" id="IPR025960">
    <property type="entry name" value="RVT_N"/>
</dbReference>
<geneLocation type="chloroplast" evidence="2"/>
<dbReference type="Pfam" id="PF13655">
    <property type="entry name" value="RVT_N"/>
    <property type="match status" value="1"/>
</dbReference>
<dbReference type="AlphaFoldDB" id="A0AB39A642"/>
<keyword evidence="2" id="KW-0150">Chloroplast</keyword>
<dbReference type="Pfam" id="PF01844">
    <property type="entry name" value="HNH"/>
    <property type="match status" value="1"/>
</dbReference>
<dbReference type="GO" id="GO:0008270">
    <property type="term" value="F:zinc ion binding"/>
    <property type="evidence" value="ECO:0007669"/>
    <property type="project" value="InterPro"/>
</dbReference>
<accession>A0AB39A642</accession>
<dbReference type="InterPro" id="IPR051083">
    <property type="entry name" value="GrpII_Intron_Splice-Mob/Def"/>
</dbReference>
<reference evidence="2" key="1">
    <citation type="submission" date="2024-07" db="EMBL/GenBank/DDBJ databases">
        <title>Chloroplast genome and systemic taxonomy study of Borodinellopsis insigne sp.nov. (Chlamydomonadales, Chlorophyta), a rare aerial alga from China.</title>
        <authorList>
            <person name="Yan Q."/>
        </authorList>
    </citation>
    <scope>NUCLEOTIDE SEQUENCE</scope>
    <source>
        <strain evidence="2">FACHB 3529</strain>
    </source>
</reference>
<organism evidence="2">
    <name type="scientific">Borodinellopsis insignis</name>
    <dbReference type="NCBI Taxonomy" id="3229915"/>
    <lineage>
        <taxon>Eukaryota</taxon>
        <taxon>Viridiplantae</taxon>
        <taxon>Chlorophyta</taxon>
        <taxon>core chlorophytes</taxon>
        <taxon>Chlorophyceae</taxon>
        <taxon>CS clade</taxon>
        <taxon>Chlamydomonadales</taxon>
        <taxon>Chlorococcaceae</taxon>
        <taxon>Borodinellopsis</taxon>
    </lineage>
</organism>
<dbReference type="Pfam" id="PF08388">
    <property type="entry name" value="GIIM"/>
    <property type="match status" value="1"/>
</dbReference>
<dbReference type="PANTHER" id="PTHR34047">
    <property type="entry name" value="NUCLEAR INTRON MATURASE 1, MITOCHONDRIAL-RELATED"/>
    <property type="match status" value="1"/>
</dbReference>